<organism evidence="2 3">
    <name type="scientific">Stylosanthes scabra</name>
    <dbReference type="NCBI Taxonomy" id="79078"/>
    <lineage>
        <taxon>Eukaryota</taxon>
        <taxon>Viridiplantae</taxon>
        <taxon>Streptophyta</taxon>
        <taxon>Embryophyta</taxon>
        <taxon>Tracheophyta</taxon>
        <taxon>Spermatophyta</taxon>
        <taxon>Magnoliopsida</taxon>
        <taxon>eudicotyledons</taxon>
        <taxon>Gunneridae</taxon>
        <taxon>Pentapetalae</taxon>
        <taxon>rosids</taxon>
        <taxon>fabids</taxon>
        <taxon>Fabales</taxon>
        <taxon>Fabaceae</taxon>
        <taxon>Papilionoideae</taxon>
        <taxon>50 kb inversion clade</taxon>
        <taxon>dalbergioids sensu lato</taxon>
        <taxon>Dalbergieae</taxon>
        <taxon>Pterocarpus clade</taxon>
        <taxon>Stylosanthes</taxon>
    </lineage>
</organism>
<dbReference type="Proteomes" id="UP001341840">
    <property type="component" value="Unassembled WGS sequence"/>
</dbReference>
<feature type="compositionally biased region" description="Basic residues" evidence="1">
    <location>
        <begin position="37"/>
        <end position="51"/>
    </location>
</feature>
<protein>
    <submittedName>
        <fullName evidence="2">Uncharacterized protein</fullName>
    </submittedName>
</protein>
<accession>A0ABU6WAL6</accession>
<evidence type="ECO:0000313" key="3">
    <source>
        <dbReference type="Proteomes" id="UP001341840"/>
    </source>
</evidence>
<evidence type="ECO:0000256" key="1">
    <source>
        <dbReference type="SAM" id="MobiDB-lite"/>
    </source>
</evidence>
<name>A0ABU6WAL6_9FABA</name>
<proteinExistence type="predicted"/>
<dbReference type="EMBL" id="JASCZI010181286">
    <property type="protein sequence ID" value="MED6181023.1"/>
    <property type="molecule type" value="Genomic_DNA"/>
</dbReference>
<feature type="region of interest" description="Disordered" evidence="1">
    <location>
        <begin position="1"/>
        <end position="57"/>
    </location>
</feature>
<evidence type="ECO:0000313" key="2">
    <source>
        <dbReference type="EMBL" id="MED6181023.1"/>
    </source>
</evidence>
<reference evidence="2 3" key="1">
    <citation type="journal article" date="2023" name="Plants (Basel)">
        <title>Bridging the Gap: Combining Genomics and Transcriptomics Approaches to Understand Stylosanthes scabra, an Orphan Legume from the Brazilian Caatinga.</title>
        <authorList>
            <person name="Ferreira-Neto J.R.C."/>
            <person name="da Silva M.D."/>
            <person name="Binneck E."/>
            <person name="de Melo N.F."/>
            <person name="da Silva R.H."/>
            <person name="de Melo A.L.T.M."/>
            <person name="Pandolfi V."/>
            <person name="Bustamante F.O."/>
            <person name="Brasileiro-Vidal A.C."/>
            <person name="Benko-Iseppon A.M."/>
        </authorList>
    </citation>
    <scope>NUCLEOTIDE SEQUENCE [LARGE SCALE GENOMIC DNA]</scope>
    <source>
        <tissue evidence="2">Leaves</tissue>
    </source>
</reference>
<sequence>MVERRWTAKAGRSRRVSGRRQGEQTAKAGHTDGESRAHRRRRQQPPRRRRTATASSRGSVVLRWRLGFPIHHHIWGEKRGRLASFPKTGRVLVRSNRPVLQRLPHFRFLLLNRAAYAIGSLSDRFDRPIRSGFQNLGTNRNL</sequence>
<gene>
    <name evidence="2" type="ORF">PIB30_015709</name>
</gene>
<comment type="caution">
    <text evidence="2">The sequence shown here is derived from an EMBL/GenBank/DDBJ whole genome shotgun (WGS) entry which is preliminary data.</text>
</comment>
<keyword evidence="3" id="KW-1185">Reference proteome</keyword>